<dbReference type="RefSeq" id="WP_136877733.1">
    <property type="nucleotide sequence ID" value="NZ_SWBO01000008.1"/>
</dbReference>
<evidence type="ECO:0000313" key="3">
    <source>
        <dbReference type="Proteomes" id="UP000310477"/>
    </source>
</evidence>
<name>A0A4U1C0N0_9SPHI</name>
<organism evidence="2 3">
    <name type="scientific">Pedobacter cryotolerans</name>
    <dbReference type="NCBI Taxonomy" id="2571270"/>
    <lineage>
        <taxon>Bacteria</taxon>
        <taxon>Pseudomonadati</taxon>
        <taxon>Bacteroidota</taxon>
        <taxon>Sphingobacteriia</taxon>
        <taxon>Sphingobacteriales</taxon>
        <taxon>Sphingobacteriaceae</taxon>
        <taxon>Pedobacter</taxon>
    </lineage>
</organism>
<proteinExistence type="predicted"/>
<dbReference type="OrthoDB" id="1121502at2"/>
<dbReference type="EMBL" id="SWBO01000008">
    <property type="protein sequence ID" value="TKB98454.1"/>
    <property type="molecule type" value="Genomic_DNA"/>
</dbReference>
<feature type="chain" id="PRO_5020760449" evidence="1">
    <location>
        <begin position="21"/>
        <end position="136"/>
    </location>
</feature>
<gene>
    <name evidence="2" type="ORF">FA045_14140</name>
</gene>
<sequence>MKKIVYVIALLMFVVTTSHAQKLNAAKVPVAVKSAFSKTHAKVSKVSWSKEDANFEAEFTLNGKETSEVYSATGVFVESEVEMKASELPAAVKMKLKDQKITEAAKITRANGSVVYEAEIKGKDLLFDANGNPVKL</sequence>
<comment type="caution">
    <text evidence="2">The sequence shown here is derived from an EMBL/GenBank/DDBJ whole genome shotgun (WGS) entry which is preliminary data.</text>
</comment>
<dbReference type="Proteomes" id="UP000310477">
    <property type="component" value="Unassembled WGS sequence"/>
</dbReference>
<feature type="signal peptide" evidence="1">
    <location>
        <begin position="1"/>
        <end position="20"/>
    </location>
</feature>
<evidence type="ECO:0000313" key="2">
    <source>
        <dbReference type="EMBL" id="TKB98454.1"/>
    </source>
</evidence>
<protein>
    <submittedName>
        <fullName evidence="2">Uncharacterized protein</fullName>
    </submittedName>
</protein>
<reference evidence="2 3" key="1">
    <citation type="submission" date="2019-04" db="EMBL/GenBank/DDBJ databases">
        <title>Pedobacter sp. AR-2-6 sp. nov., isolated from Arctic soil.</title>
        <authorList>
            <person name="Dahal R.H."/>
            <person name="Kim D.-U."/>
        </authorList>
    </citation>
    <scope>NUCLEOTIDE SEQUENCE [LARGE SCALE GENOMIC DNA]</scope>
    <source>
        <strain evidence="2 3">AR-2-6</strain>
    </source>
</reference>
<evidence type="ECO:0000256" key="1">
    <source>
        <dbReference type="SAM" id="SignalP"/>
    </source>
</evidence>
<dbReference type="SUPFAM" id="SSF160574">
    <property type="entry name" value="BT0923-like"/>
    <property type="match status" value="1"/>
</dbReference>
<dbReference type="Gene3D" id="3.10.450.360">
    <property type="match status" value="1"/>
</dbReference>
<keyword evidence="1" id="KW-0732">Signal</keyword>
<keyword evidence="3" id="KW-1185">Reference proteome</keyword>
<dbReference type="AlphaFoldDB" id="A0A4U1C0N0"/>
<accession>A0A4U1C0N0</accession>